<evidence type="ECO:0000313" key="3">
    <source>
        <dbReference type="Proteomes" id="UP001231451"/>
    </source>
</evidence>
<sequence>IGHFEDSFRINQFSYVSVRNSSTDPSGNPESRNKLKKLIINYNAEMLFADKLIAYEGNAERLILTALIRKEVAPLLGERIAFIPVGTAFKKIEPAIADLRFNKVLLITDIDYKCSDKTFKIEDPCHVRTTNGNLIYLLDNPTGDSKLKQIGLTSYLNSEDAYICKKHVLIPSDGIPDPKAPSNFMIVTQGYSKLFNFWPRTLESALVFASKENFSLYKTNKLLKDDVDTIKTQSPYDLNDISGKLLTQGKADFALDSLDLIANENYRIPQYLMEGLKWLEN</sequence>
<feature type="domain" description="OLD protein-like TOPRIM" evidence="1">
    <location>
        <begin position="47"/>
        <end position="111"/>
    </location>
</feature>
<evidence type="ECO:0000259" key="1">
    <source>
        <dbReference type="Pfam" id="PF20469"/>
    </source>
</evidence>
<accession>A0AAP4N5C0</accession>
<dbReference type="InterPro" id="IPR034139">
    <property type="entry name" value="TOPRIM_OLD"/>
</dbReference>
<evidence type="ECO:0000313" key="2">
    <source>
        <dbReference type="EMBL" id="MDM7455621.1"/>
    </source>
</evidence>
<name>A0AAP4N5C0_LACPA</name>
<feature type="non-terminal residue" evidence="2">
    <location>
        <position position="1"/>
    </location>
</feature>
<proteinExistence type="predicted"/>
<dbReference type="RefSeq" id="WP_289421059.1">
    <property type="nucleotide sequence ID" value="NZ_JAUCBE010000071.1"/>
</dbReference>
<dbReference type="Proteomes" id="UP001231451">
    <property type="component" value="Unassembled WGS sequence"/>
</dbReference>
<dbReference type="Pfam" id="PF20469">
    <property type="entry name" value="OLD-like_TOPRIM"/>
    <property type="match status" value="1"/>
</dbReference>
<protein>
    <recommendedName>
        <fullName evidence="1">OLD protein-like TOPRIM domain-containing protein</fullName>
    </recommendedName>
</protein>
<dbReference type="EMBL" id="JAUCBG010000048">
    <property type="protein sequence ID" value="MDM7455621.1"/>
    <property type="molecule type" value="Genomic_DNA"/>
</dbReference>
<dbReference type="AlphaFoldDB" id="A0AAP4N5C0"/>
<comment type="caution">
    <text evidence="2">The sequence shown here is derived from an EMBL/GenBank/DDBJ whole genome shotgun (WGS) entry which is preliminary data.</text>
</comment>
<gene>
    <name evidence="2" type="ORF">QUF16_15035</name>
</gene>
<organism evidence="2 3">
    <name type="scientific">Lacticaseibacillus paracasei</name>
    <name type="common">Lactobacillus paracasei</name>
    <dbReference type="NCBI Taxonomy" id="1597"/>
    <lineage>
        <taxon>Bacteria</taxon>
        <taxon>Bacillati</taxon>
        <taxon>Bacillota</taxon>
        <taxon>Bacilli</taxon>
        <taxon>Lactobacillales</taxon>
        <taxon>Lactobacillaceae</taxon>
        <taxon>Lacticaseibacillus</taxon>
    </lineage>
</organism>
<reference evidence="2" key="1">
    <citation type="submission" date="2023-06" db="EMBL/GenBank/DDBJ databases">
        <title>Draft Genome Sequences of lactic acid bacteria strains isolated from fermented milk products.</title>
        <authorList>
            <person name="Elcheninov A.G."/>
            <person name="Klyukina A."/>
            <person name="Zayulina K.S."/>
            <person name="Gavirova L.A."/>
            <person name="Shcherbakova P.A."/>
            <person name="Shestakov A.I."/>
            <person name="Kublanov I.V."/>
            <person name="Kochetkova T.V."/>
        </authorList>
    </citation>
    <scope>NUCLEOTIDE SEQUENCE</scope>
    <source>
        <strain evidence="2">TOM.1374</strain>
    </source>
</reference>